<dbReference type="EMBL" id="JBJXBP010000006">
    <property type="protein sequence ID" value="KAL3824582.1"/>
    <property type="molecule type" value="Genomic_DNA"/>
</dbReference>
<dbReference type="AlphaFoldDB" id="A0ABD3SJ43"/>
<evidence type="ECO:0000256" key="2">
    <source>
        <dbReference type="ARBA" id="ARBA00022771"/>
    </source>
</evidence>
<evidence type="ECO:0000313" key="6">
    <source>
        <dbReference type="Proteomes" id="UP001634393"/>
    </source>
</evidence>
<organism evidence="5 6">
    <name type="scientific">Penstemon smallii</name>
    <dbReference type="NCBI Taxonomy" id="265156"/>
    <lineage>
        <taxon>Eukaryota</taxon>
        <taxon>Viridiplantae</taxon>
        <taxon>Streptophyta</taxon>
        <taxon>Embryophyta</taxon>
        <taxon>Tracheophyta</taxon>
        <taxon>Spermatophyta</taxon>
        <taxon>Magnoliopsida</taxon>
        <taxon>eudicotyledons</taxon>
        <taxon>Gunneridae</taxon>
        <taxon>Pentapetalae</taxon>
        <taxon>asterids</taxon>
        <taxon>lamiids</taxon>
        <taxon>Lamiales</taxon>
        <taxon>Plantaginaceae</taxon>
        <taxon>Cheloneae</taxon>
        <taxon>Penstemon</taxon>
    </lineage>
</organism>
<feature type="domain" description="ZF-HD dimerization-type" evidence="4">
    <location>
        <begin position="52"/>
        <end position="96"/>
    </location>
</feature>
<proteinExistence type="predicted"/>
<dbReference type="GO" id="GO:0008270">
    <property type="term" value="F:zinc ion binding"/>
    <property type="evidence" value="ECO:0007669"/>
    <property type="project" value="UniProtKB-KW"/>
</dbReference>
<evidence type="ECO:0000256" key="3">
    <source>
        <dbReference type="ARBA" id="ARBA00022833"/>
    </source>
</evidence>
<reference evidence="5 6" key="1">
    <citation type="submission" date="2024-12" db="EMBL/GenBank/DDBJ databases">
        <title>The unique morphological basis and parallel evolutionary history of personate flowers in Penstemon.</title>
        <authorList>
            <person name="Depatie T.H."/>
            <person name="Wessinger C.A."/>
        </authorList>
    </citation>
    <scope>NUCLEOTIDE SEQUENCE [LARGE SCALE GENOMIC DNA]</scope>
    <source>
        <strain evidence="5">WTNN_2</strain>
        <tissue evidence="5">Leaf</tissue>
    </source>
</reference>
<evidence type="ECO:0000313" key="5">
    <source>
        <dbReference type="EMBL" id="KAL3824582.1"/>
    </source>
</evidence>
<dbReference type="Proteomes" id="UP001634393">
    <property type="component" value="Unassembled WGS sequence"/>
</dbReference>
<comment type="caution">
    <text evidence="5">The sequence shown here is derived from an EMBL/GenBank/DDBJ whole genome shotgun (WGS) entry which is preliminary data.</text>
</comment>
<name>A0ABD3SJ43_9LAMI</name>
<dbReference type="PANTHER" id="PTHR31948">
    <property type="entry name" value="ZINC-FINGER HOMEODOMAIN PROTEIN 2"/>
    <property type="match status" value="1"/>
</dbReference>
<feature type="domain" description="ZF-HD dimerization-type" evidence="4">
    <location>
        <begin position="8"/>
        <end position="50"/>
    </location>
</feature>
<dbReference type="PROSITE" id="PS51523">
    <property type="entry name" value="ZF_HD_DIMER"/>
    <property type="match status" value="2"/>
</dbReference>
<gene>
    <name evidence="5" type="ORF">ACJIZ3_020611</name>
</gene>
<keyword evidence="3" id="KW-0862">Zinc</keyword>
<evidence type="ECO:0000256" key="1">
    <source>
        <dbReference type="ARBA" id="ARBA00022723"/>
    </source>
</evidence>
<evidence type="ECO:0000259" key="4">
    <source>
        <dbReference type="PROSITE" id="PS51523"/>
    </source>
</evidence>
<dbReference type="PANTHER" id="PTHR31948:SF140">
    <property type="entry name" value="ZINC-FINGER HOMEODOMAIN PROTEIN 2"/>
    <property type="match status" value="1"/>
</dbReference>
<keyword evidence="1" id="KW-0479">Metal-binding</keyword>
<sequence>MEDEKVIYMECCKNHATLREKTDGCQEFMWGSKNLECAICGCHRNFHRRVVYTKCNKIHVSQSGSNYVDGCMEFIPDPVNKNLCDGCKCHKSFHKE</sequence>
<protein>
    <recommendedName>
        <fullName evidence="4">ZF-HD dimerization-type domain-containing protein</fullName>
    </recommendedName>
</protein>
<keyword evidence="2" id="KW-0863">Zinc-finger</keyword>
<dbReference type="InterPro" id="IPR006456">
    <property type="entry name" value="ZF_HD_homeobox_Cys/His_dimer"/>
</dbReference>
<dbReference type="Pfam" id="PF04770">
    <property type="entry name" value="ZF-HD_dimer"/>
    <property type="match status" value="1"/>
</dbReference>
<accession>A0ABD3SJ43</accession>
<keyword evidence="6" id="KW-1185">Reference proteome</keyword>